<evidence type="ECO:0000313" key="1">
    <source>
        <dbReference type="EMBL" id="KAF5843186.1"/>
    </source>
</evidence>
<proteinExistence type="predicted"/>
<reference evidence="1" key="1">
    <citation type="submission" date="2017-08" db="EMBL/GenBank/DDBJ databases">
        <authorList>
            <person name="Polle J.E."/>
            <person name="Barry K."/>
            <person name="Cushman J."/>
            <person name="Schmutz J."/>
            <person name="Tran D."/>
            <person name="Hathwaick L.T."/>
            <person name="Yim W.C."/>
            <person name="Jenkins J."/>
            <person name="Mckie-Krisberg Z.M."/>
            <person name="Prochnik S."/>
            <person name="Lindquist E."/>
            <person name="Dockter R.B."/>
            <person name="Adam C."/>
            <person name="Molina H."/>
            <person name="Bunkerborg J."/>
            <person name="Jin E."/>
            <person name="Buchheim M."/>
            <person name="Magnuson J."/>
        </authorList>
    </citation>
    <scope>NUCLEOTIDE SEQUENCE</scope>
    <source>
        <strain evidence="1">CCAP 19/18</strain>
    </source>
</reference>
<dbReference type="Proteomes" id="UP000815325">
    <property type="component" value="Unassembled WGS sequence"/>
</dbReference>
<keyword evidence="2" id="KW-1185">Reference proteome</keyword>
<comment type="caution">
    <text evidence="1">The sequence shown here is derived from an EMBL/GenBank/DDBJ whole genome shotgun (WGS) entry which is preliminary data.</text>
</comment>
<accession>A0ABQ7H8K1</accession>
<evidence type="ECO:0000313" key="2">
    <source>
        <dbReference type="Proteomes" id="UP000815325"/>
    </source>
</evidence>
<protein>
    <submittedName>
        <fullName evidence="1">Uncharacterized protein</fullName>
    </submittedName>
</protein>
<organism evidence="1 2">
    <name type="scientific">Dunaliella salina</name>
    <name type="common">Green alga</name>
    <name type="synonym">Protococcus salinus</name>
    <dbReference type="NCBI Taxonomy" id="3046"/>
    <lineage>
        <taxon>Eukaryota</taxon>
        <taxon>Viridiplantae</taxon>
        <taxon>Chlorophyta</taxon>
        <taxon>core chlorophytes</taxon>
        <taxon>Chlorophyceae</taxon>
        <taxon>CS clade</taxon>
        <taxon>Chlamydomonadales</taxon>
        <taxon>Dunaliellaceae</taxon>
        <taxon>Dunaliella</taxon>
    </lineage>
</organism>
<sequence length="168" mass="19046">MLCLGRCTLDEHNHKAYHFKDDHFHNAHFHNDHFHSNHGVSGCACLTAGLGCCAKDQHDCEPHNFLVDHHAVLRMSVTKGEADSSDEHKYDAHHFHGDYFHVGHFCTMINFHSSHHASGCAYLTAGYCAQDEHEYEPHGLHTDHFRCKKEEKLIHKQGATPSKGGFPK</sequence>
<name>A0ABQ7H8K1_DUNSA</name>
<dbReference type="EMBL" id="MU069447">
    <property type="protein sequence ID" value="KAF5843186.1"/>
    <property type="molecule type" value="Genomic_DNA"/>
</dbReference>
<gene>
    <name evidence="1" type="ORF">DUNSADRAFT_1613</name>
</gene>